<dbReference type="AlphaFoldDB" id="K0RNU7"/>
<accession>K0RNU7</accession>
<organism evidence="1 2">
    <name type="scientific">Thalassiosira oceanica</name>
    <name type="common">Marine diatom</name>
    <dbReference type="NCBI Taxonomy" id="159749"/>
    <lineage>
        <taxon>Eukaryota</taxon>
        <taxon>Sar</taxon>
        <taxon>Stramenopiles</taxon>
        <taxon>Ochrophyta</taxon>
        <taxon>Bacillariophyta</taxon>
        <taxon>Coscinodiscophyceae</taxon>
        <taxon>Thalassiosirophycidae</taxon>
        <taxon>Thalassiosirales</taxon>
        <taxon>Thalassiosiraceae</taxon>
        <taxon>Thalassiosira</taxon>
    </lineage>
</organism>
<reference evidence="1 2" key="1">
    <citation type="journal article" date="2012" name="Genome Biol.">
        <title>Genome and low-iron response of an oceanic diatom adapted to chronic iron limitation.</title>
        <authorList>
            <person name="Lommer M."/>
            <person name="Specht M."/>
            <person name="Roy A.S."/>
            <person name="Kraemer L."/>
            <person name="Andreson R."/>
            <person name="Gutowska M.A."/>
            <person name="Wolf J."/>
            <person name="Bergner S.V."/>
            <person name="Schilhabel M.B."/>
            <person name="Klostermeier U.C."/>
            <person name="Beiko R.G."/>
            <person name="Rosenstiel P."/>
            <person name="Hippler M."/>
            <person name="Laroche J."/>
        </authorList>
    </citation>
    <scope>NUCLEOTIDE SEQUENCE [LARGE SCALE GENOMIC DNA]</scope>
    <source>
        <strain evidence="1 2">CCMP1005</strain>
    </source>
</reference>
<dbReference type="Proteomes" id="UP000266841">
    <property type="component" value="Unassembled WGS sequence"/>
</dbReference>
<keyword evidence="2" id="KW-1185">Reference proteome</keyword>
<gene>
    <name evidence="1" type="ORF">THAOC_24811</name>
</gene>
<comment type="caution">
    <text evidence="1">The sequence shown here is derived from an EMBL/GenBank/DDBJ whole genome shotgun (WGS) entry which is preliminary data.</text>
</comment>
<feature type="non-terminal residue" evidence="1">
    <location>
        <position position="102"/>
    </location>
</feature>
<evidence type="ECO:0000313" key="1">
    <source>
        <dbReference type="EMBL" id="EJK55458.1"/>
    </source>
</evidence>
<dbReference type="EMBL" id="AGNL01033991">
    <property type="protein sequence ID" value="EJK55458.1"/>
    <property type="molecule type" value="Genomic_DNA"/>
</dbReference>
<sequence>MIALDPFPVGTLVHSCLATLPIPIEGREALRGLFFPERATRDHFLPYKETRLAEAPFGPVGDDNGPGLEPPPHIRKRYVSTFTTSRRWPPAALGKPSFSRFK</sequence>
<protein>
    <submittedName>
        <fullName evidence="1">Uncharacterized protein</fullName>
    </submittedName>
</protein>
<proteinExistence type="predicted"/>
<name>K0RNU7_THAOC</name>
<evidence type="ECO:0000313" key="2">
    <source>
        <dbReference type="Proteomes" id="UP000266841"/>
    </source>
</evidence>